<dbReference type="OrthoDB" id="9814831at2"/>
<reference evidence="1 2" key="1">
    <citation type="submission" date="2018-11" db="EMBL/GenBank/DDBJ databases">
        <title>The draft genome sequence of Amphritea opalescens ANRC-JH13T.</title>
        <authorList>
            <person name="Fang Z."/>
            <person name="Zhang Y."/>
            <person name="Han X."/>
        </authorList>
    </citation>
    <scope>NUCLEOTIDE SEQUENCE [LARGE SCALE GENOMIC DNA]</scope>
    <source>
        <strain evidence="1 2">ANRC-JH13</strain>
    </source>
</reference>
<dbReference type="InterPro" id="IPR029058">
    <property type="entry name" value="AB_hydrolase_fold"/>
</dbReference>
<dbReference type="AlphaFoldDB" id="A0A430KUG9"/>
<evidence type="ECO:0000313" key="1">
    <source>
        <dbReference type="EMBL" id="RTE66983.1"/>
    </source>
</evidence>
<proteinExistence type="predicted"/>
<dbReference type="PANTHER" id="PTHR35602">
    <property type="entry name" value="ESTERASE YQIA-RELATED"/>
    <property type="match status" value="1"/>
</dbReference>
<dbReference type="Gene3D" id="3.40.50.1820">
    <property type="entry name" value="alpha/beta hydrolase"/>
    <property type="match status" value="1"/>
</dbReference>
<dbReference type="PANTHER" id="PTHR35602:SF3">
    <property type="entry name" value="ESTERASE YQIA"/>
    <property type="match status" value="1"/>
</dbReference>
<accession>A0A430KUG9</accession>
<dbReference type="EMBL" id="RQXW01000003">
    <property type="protein sequence ID" value="RTE66983.1"/>
    <property type="molecule type" value="Genomic_DNA"/>
</dbReference>
<gene>
    <name evidence="1" type="ORF">EH243_05145</name>
</gene>
<dbReference type="RefSeq" id="WP_126157568.1">
    <property type="nucleotide sequence ID" value="NZ_RQXW01000003.1"/>
</dbReference>
<dbReference type="Pfam" id="PF05728">
    <property type="entry name" value="UPF0227"/>
    <property type="match status" value="1"/>
</dbReference>
<name>A0A430KUG9_9GAMM</name>
<sequence>MPQPLFIYIHGFNSSPDSYKARFFVDWMSAAGRAEQLIVPALPHWPANAIALLEQLIEAHPERAIVLVGSSLGGYYSTWLTEKYGVRAVLINPAVRPYELLAEMLGEQDNYYSDEQYELTAEHLDQLLAIDCPRLKDPARYLLLTQAGDETLDYRQAVEKFKDSPMLVQQGGCHGFDQFESVIPAILAFAEGRVELPAVTDLTAGEIRTETSDE</sequence>
<dbReference type="Proteomes" id="UP000283087">
    <property type="component" value="Unassembled WGS sequence"/>
</dbReference>
<comment type="caution">
    <text evidence="1">The sequence shown here is derived from an EMBL/GenBank/DDBJ whole genome shotgun (WGS) entry which is preliminary data.</text>
</comment>
<organism evidence="1 2">
    <name type="scientific">Amphritea opalescens</name>
    <dbReference type="NCBI Taxonomy" id="2490544"/>
    <lineage>
        <taxon>Bacteria</taxon>
        <taxon>Pseudomonadati</taxon>
        <taxon>Pseudomonadota</taxon>
        <taxon>Gammaproteobacteria</taxon>
        <taxon>Oceanospirillales</taxon>
        <taxon>Oceanospirillaceae</taxon>
        <taxon>Amphritea</taxon>
    </lineage>
</organism>
<dbReference type="SUPFAM" id="SSF53474">
    <property type="entry name" value="alpha/beta-Hydrolases"/>
    <property type="match status" value="1"/>
</dbReference>
<protein>
    <submittedName>
        <fullName evidence="1">Esterase</fullName>
    </submittedName>
</protein>
<keyword evidence="2" id="KW-1185">Reference proteome</keyword>
<evidence type="ECO:0000313" key="2">
    <source>
        <dbReference type="Proteomes" id="UP000283087"/>
    </source>
</evidence>
<dbReference type="InterPro" id="IPR008886">
    <property type="entry name" value="UPF0227/Esterase_YqiA"/>
</dbReference>